<reference evidence="2 3" key="1">
    <citation type="submission" date="2024-01" db="EMBL/GenBank/DDBJ databases">
        <title>Genome mining of biosynthetic gene clusters to explore secondary metabolites of Streptomyces sp.</title>
        <authorList>
            <person name="Baig A."/>
            <person name="Ajitkumar Shintre N."/>
            <person name="Kumar H."/>
            <person name="Anbarasu A."/>
            <person name="Ramaiah S."/>
        </authorList>
    </citation>
    <scope>NUCLEOTIDE SEQUENCE [LARGE SCALE GENOMIC DNA]</scope>
    <source>
        <strain evidence="2 3">A03</strain>
    </source>
</reference>
<comment type="caution">
    <text evidence="2">The sequence shown here is derived from an EMBL/GenBank/DDBJ whole genome shotgun (WGS) entry which is preliminary data.</text>
</comment>
<dbReference type="Proteomes" id="UP001585018">
    <property type="component" value="Unassembled WGS sequence"/>
</dbReference>
<keyword evidence="3" id="KW-1185">Reference proteome</keyword>
<name>A0ABV5DHE5_9ACTN</name>
<sequence length="250" mass="26449">MSAGRVLRPLLLLAPLALLAAGCGAAEPSEAKAADAAREAARTVGERLYGQRPRTAEEAGREAAGMDGVEVMRVDGTSTHDGKGLVLVVRTSGSAYNSTFDLEEVVVRRCFAVRVSPGSEWREEPRDVDCPESLPLVFGPAPEPPELPAAELRAKLPRVPEGGRADETEVRRVLSALDMDPAVRTEVQAEDGRVGVLLLAPGDGFGAQDCVLARVGPGETEVWVPPRVQRMRGEAGCTVSNALHPAPLPH</sequence>
<accession>A0ABV5DHE5</accession>
<feature type="chain" id="PRO_5046240261" evidence="1">
    <location>
        <begin position="26"/>
        <end position="250"/>
    </location>
</feature>
<evidence type="ECO:0000313" key="3">
    <source>
        <dbReference type="Proteomes" id="UP001585018"/>
    </source>
</evidence>
<keyword evidence="2" id="KW-0396">Initiation factor</keyword>
<keyword evidence="2" id="KW-0648">Protein biosynthesis</keyword>
<dbReference type="RefSeq" id="WP_283014648.1">
    <property type="nucleotide sequence ID" value="NZ_JAYMRR010000014.1"/>
</dbReference>
<organism evidence="2 3">
    <name type="scientific">Streptomyces parvulus</name>
    <dbReference type="NCBI Taxonomy" id="146923"/>
    <lineage>
        <taxon>Bacteria</taxon>
        <taxon>Bacillati</taxon>
        <taxon>Actinomycetota</taxon>
        <taxon>Actinomycetes</taxon>
        <taxon>Kitasatosporales</taxon>
        <taxon>Streptomycetaceae</taxon>
        <taxon>Streptomyces</taxon>
    </lineage>
</organism>
<dbReference type="GO" id="GO:0003743">
    <property type="term" value="F:translation initiation factor activity"/>
    <property type="evidence" value="ECO:0007669"/>
    <property type="project" value="UniProtKB-KW"/>
</dbReference>
<keyword evidence="1" id="KW-0732">Signal</keyword>
<dbReference type="EMBL" id="JAYMRR010000014">
    <property type="protein sequence ID" value="MFB8751958.1"/>
    <property type="molecule type" value="Genomic_DNA"/>
</dbReference>
<proteinExistence type="predicted"/>
<dbReference type="PROSITE" id="PS51257">
    <property type="entry name" value="PROKAR_LIPOPROTEIN"/>
    <property type="match status" value="1"/>
</dbReference>
<protein>
    <submittedName>
        <fullName evidence="2">Translation initiation factor IF-2</fullName>
    </submittedName>
</protein>
<feature type="signal peptide" evidence="1">
    <location>
        <begin position="1"/>
        <end position="25"/>
    </location>
</feature>
<evidence type="ECO:0000313" key="2">
    <source>
        <dbReference type="EMBL" id="MFB8751958.1"/>
    </source>
</evidence>
<evidence type="ECO:0000256" key="1">
    <source>
        <dbReference type="SAM" id="SignalP"/>
    </source>
</evidence>
<gene>
    <name evidence="2" type="ORF">VSS30_24430</name>
</gene>